<dbReference type="PROSITE" id="PS00636">
    <property type="entry name" value="DNAJ_1"/>
    <property type="match status" value="1"/>
</dbReference>
<proteinExistence type="predicted"/>
<evidence type="ECO:0000313" key="4">
    <source>
        <dbReference type="Proteomes" id="UP000037751"/>
    </source>
</evidence>
<reference evidence="3 4" key="1">
    <citation type="submission" date="2015-07" db="EMBL/GenBank/DDBJ databases">
        <title>Draft Genome Sequence of Malassezia furfur CBS1878 and Malassezia pachydermatis CBS1879.</title>
        <authorList>
            <person name="Triana S."/>
            <person name="Ohm R."/>
            <person name="Gonzalez A."/>
            <person name="DeCock H."/>
            <person name="Restrepo S."/>
            <person name="Celis A."/>
        </authorList>
    </citation>
    <scope>NUCLEOTIDE SEQUENCE [LARGE SCALE GENOMIC DNA]</scope>
    <source>
        <strain evidence="3 4">CBS 1879</strain>
    </source>
</reference>
<dbReference type="SUPFAM" id="SSF46565">
    <property type="entry name" value="Chaperone J-domain"/>
    <property type="match status" value="1"/>
</dbReference>
<gene>
    <name evidence="3" type="ORF">Malapachy_1464</name>
</gene>
<protein>
    <recommendedName>
        <fullName evidence="2">J domain-containing protein</fullName>
    </recommendedName>
</protein>
<organism evidence="3 4">
    <name type="scientific">Malassezia pachydermatis</name>
    <dbReference type="NCBI Taxonomy" id="77020"/>
    <lineage>
        <taxon>Eukaryota</taxon>
        <taxon>Fungi</taxon>
        <taxon>Dikarya</taxon>
        <taxon>Basidiomycota</taxon>
        <taxon>Ustilaginomycotina</taxon>
        <taxon>Malasseziomycetes</taxon>
        <taxon>Malasseziales</taxon>
        <taxon>Malasseziaceae</taxon>
        <taxon>Malassezia</taxon>
    </lineage>
</organism>
<dbReference type="InterPro" id="IPR018253">
    <property type="entry name" value="DnaJ_domain_CS"/>
</dbReference>
<dbReference type="GeneID" id="28727843"/>
<dbReference type="OrthoDB" id="552049at2759"/>
<name>A0A0M9VNE3_9BASI</name>
<evidence type="ECO:0000313" key="3">
    <source>
        <dbReference type="EMBL" id="KOS13259.1"/>
    </source>
</evidence>
<keyword evidence="4" id="KW-1185">Reference proteome</keyword>
<dbReference type="EMBL" id="LGAV01000007">
    <property type="protein sequence ID" value="KOS13259.1"/>
    <property type="molecule type" value="Genomic_DNA"/>
</dbReference>
<evidence type="ECO:0000256" key="1">
    <source>
        <dbReference type="SAM" id="MobiDB-lite"/>
    </source>
</evidence>
<feature type="compositionally biased region" description="Basic and acidic residues" evidence="1">
    <location>
        <begin position="231"/>
        <end position="264"/>
    </location>
</feature>
<dbReference type="InterPro" id="IPR036869">
    <property type="entry name" value="J_dom_sf"/>
</dbReference>
<comment type="caution">
    <text evidence="3">The sequence shown here is derived from an EMBL/GenBank/DDBJ whole genome shotgun (WGS) entry which is preliminary data.</text>
</comment>
<dbReference type="InterPro" id="IPR001623">
    <property type="entry name" value="DnaJ_domain"/>
</dbReference>
<accession>A0A0M9VNE3</accession>
<dbReference type="STRING" id="77020.A0A0M9VNE3"/>
<dbReference type="PRINTS" id="PR00625">
    <property type="entry name" value="JDOMAIN"/>
</dbReference>
<dbReference type="Pfam" id="PF14308">
    <property type="entry name" value="DnaJ-X"/>
    <property type="match status" value="1"/>
</dbReference>
<dbReference type="InterPro" id="IPR026894">
    <property type="entry name" value="DnaJ_X"/>
</dbReference>
<dbReference type="PANTHER" id="PTHR44924:SF1">
    <property type="entry name" value="DNAJ SUBFAMILY A MEMBER 2"/>
    <property type="match status" value="1"/>
</dbReference>
<dbReference type="Proteomes" id="UP000037751">
    <property type="component" value="Unassembled WGS sequence"/>
</dbReference>
<dbReference type="PROSITE" id="PS50076">
    <property type="entry name" value="DNAJ_2"/>
    <property type="match status" value="1"/>
</dbReference>
<dbReference type="Gene3D" id="1.10.287.110">
    <property type="entry name" value="DnaJ domain"/>
    <property type="match status" value="1"/>
</dbReference>
<dbReference type="RefSeq" id="XP_017990891.1">
    <property type="nucleotide sequence ID" value="XM_018135968.1"/>
</dbReference>
<dbReference type="SMART" id="SM00271">
    <property type="entry name" value="DnaJ"/>
    <property type="match status" value="1"/>
</dbReference>
<feature type="domain" description="J" evidence="2">
    <location>
        <begin position="104"/>
        <end position="169"/>
    </location>
</feature>
<dbReference type="PANTHER" id="PTHR44924">
    <property type="entry name" value="DNAJ SUBFAMILY A MEMBER 2"/>
    <property type="match status" value="1"/>
</dbReference>
<evidence type="ECO:0000259" key="2">
    <source>
        <dbReference type="PROSITE" id="PS50076"/>
    </source>
</evidence>
<dbReference type="Pfam" id="PF00226">
    <property type="entry name" value="DnaJ"/>
    <property type="match status" value="1"/>
</dbReference>
<dbReference type="CDD" id="cd06257">
    <property type="entry name" value="DnaJ"/>
    <property type="match status" value="1"/>
</dbReference>
<dbReference type="AlphaFoldDB" id="A0A0M9VNE3"/>
<feature type="region of interest" description="Disordered" evidence="1">
    <location>
        <begin position="218"/>
        <end position="264"/>
    </location>
</feature>
<dbReference type="VEuPathDB" id="FungiDB:Malapachy_1464"/>
<sequence length="472" mass="52789">MSNDAARLIVPSRRKERYLSATCPYTDCKASVEYKPPTVEQVQAVPSNVTTFSVTCIACQRNFDPPGASKTLREVRAQINGGDGKKENHSRRRIGTDEKPLDMTFYDTLGVPANASTEEIKKAYRKLAIKLHPDKNPDDPEGEEKFKTLAAAYQVLSDPELRHKYNEFGPSTPGLINEDGIMDPEEVFGGLFGGERFQDIIGTISIGREMKEALQKDSDELAAEADGQAPSKKDDESMTPEQKAKKEKEEAEKEKEKEEEREKRVTMLAEKLERKLSIYAESIKSADDESLSNEVRQGYREMIRLETEELKQEKYVSGLSDTSFGVEILHAVGFVYAAKSRSYLSSTGMFGTITGFYHAASSSIHTVRETVSTLRAAMELKSVFEELAKAEEDGITEERKKQLEDQAAEKGMRALFKGAKLEIEGVIREVSDRVLYDTSASKQTQRWRAEALGIIGDVYMQVKPNEGETTQT</sequence>